<feature type="compositionally biased region" description="Polar residues" evidence="1">
    <location>
        <begin position="182"/>
        <end position="192"/>
    </location>
</feature>
<sequence>MRRKAWAGSVAALMLSAGAACGSGSGTEGGGEATGAVTTGATTGSPSATHELGTPEELASGIDVPWGLTFLPGGDALIAERDTGRILRLTPGGRPRQVAEVPGVAAGGEGGLLGLAASPGFATDNLVYAYLTAAGDNRVIRFKLDGGDPEVIFDGIAKAGFHNGGRIAFGPDGMLYAGTGDAGNTASSQDPDSPNGKILRLTPDGEPAPGNPTPGSAVYSLGHRNVQGLAWDDQDRLFATEFGQNELDEVNLIQPGRNYGWPEVEGEGDTAGGRYTNPLVTWPVREASPSGMAIAGSTAYVAALRGERLWTLPLDGDDLGEPVAQLDGRYGRLRTVQVAPDGALWVTTSNTDGRGDLRDGDDRVLRFRAR</sequence>
<gene>
    <name evidence="4" type="ORF">GCM10009850_038320</name>
</gene>
<dbReference type="InterPro" id="IPR011042">
    <property type="entry name" value="6-blade_b-propeller_TolB-like"/>
</dbReference>
<dbReference type="Pfam" id="PF07995">
    <property type="entry name" value="GSDH"/>
    <property type="match status" value="1"/>
</dbReference>
<evidence type="ECO:0000256" key="2">
    <source>
        <dbReference type="SAM" id="SignalP"/>
    </source>
</evidence>
<feature type="domain" description="Glucose/Sorbosone dehydrogenase" evidence="3">
    <location>
        <begin position="63"/>
        <end position="354"/>
    </location>
</feature>
<feature type="region of interest" description="Disordered" evidence="1">
    <location>
        <begin position="180"/>
        <end position="214"/>
    </location>
</feature>
<dbReference type="SUPFAM" id="SSF50952">
    <property type="entry name" value="Soluble quinoprotein glucose dehydrogenase"/>
    <property type="match status" value="1"/>
</dbReference>
<comment type="caution">
    <text evidence="4">The sequence shown here is derived from an EMBL/GenBank/DDBJ whole genome shotgun (WGS) entry which is preliminary data.</text>
</comment>
<dbReference type="InterPro" id="IPR012938">
    <property type="entry name" value="Glc/Sorbosone_DH"/>
</dbReference>
<organism evidence="4 5">
    <name type="scientific">Nonomuraea monospora</name>
    <dbReference type="NCBI Taxonomy" id="568818"/>
    <lineage>
        <taxon>Bacteria</taxon>
        <taxon>Bacillati</taxon>
        <taxon>Actinomycetota</taxon>
        <taxon>Actinomycetes</taxon>
        <taxon>Streptosporangiales</taxon>
        <taxon>Streptosporangiaceae</taxon>
        <taxon>Nonomuraea</taxon>
    </lineage>
</organism>
<feature type="signal peptide" evidence="2">
    <location>
        <begin position="1"/>
        <end position="19"/>
    </location>
</feature>
<proteinExistence type="predicted"/>
<reference evidence="4 5" key="1">
    <citation type="journal article" date="2019" name="Int. J. Syst. Evol. Microbiol.">
        <title>The Global Catalogue of Microorganisms (GCM) 10K type strain sequencing project: providing services to taxonomists for standard genome sequencing and annotation.</title>
        <authorList>
            <consortium name="The Broad Institute Genomics Platform"/>
            <consortium name="The Broad Institute Genome Sequencing Center for Infectious Disease"/>
            <person name="Wu L."/>
            <person name="Ma J."/>
        </authorList>
    </citation>
    <scope>NUCLEOTIDE SEQUENCE [LARGE SCALE GENOMIC DNA]</scope>
    <source>
        <strain evidence="4 5">JCM 16114</strain>
    </source>
</reference>
<dbReference type="Proteomes" id="UP001499843">
    <property type="component" value="Unassembled WGS sequence"/>
</dbReference>
<evidence type="ECO:0000313" key="4">
    <source>
        <dbReference type="EMBL" id="GAA2208374.1"/>
    </source>
</evidence>
<name>A0ABN3CGP2_9ACTN</name>
<accession>A0ABN3CGP2</accession>
<feature type="region of interest" description="Disordered" evidence="1">
    <location>
        <begin position="21"/>
        <end position="53"/>
    </location>
</feature>
<feature type="compositionally biased region" description="Low complexity" evidence="1">
    <location>
        <begin position="34"/>
        <end position="49"/>
    </location>
</feature>
<dbReference type="PANTHER" id="PTHR19328">
    <property type="entry name" value="HEDGEHOG-INTERACTING PROTEIN"/>
    <property type="match status" value="1"/>
</dbReference>
<dbReference type="PANTHER" id="PTHR19328:SF13">
    <property type="entry name" value="HIPL1 PROTEIN"/>
    <property type="match status" value="1"/>
</dbReference>
<feature type="compositionally biased region" description="Gly residues" evidence="1">
    <location>
        <begin position="21"/>
        <end position="33"/>
    </location>
</feature>
<dbReference type="RefSeq" id="WP_344476443.1">
    <property type="nucleotide sequence ID" value="NZ_BAAAQX010000008.1"/>
</dbReference>
<keyword evidence="2" id="KW-0732">Signal</keyword>
<dbReference type="EMBL" id="BAAAQX010000008">
    <property type="protein sequence ID" value="GAA2208374.1"/>
    <property type="molecule type" value="Genomic_DNA"/>
</dbReference>
<evidence type="ECO:0000313" key="5">
    <source>
        <dbReference type="Proteomes" id="UP001499843"/>
    </source>
</evidence>
<dbReference type="PROSITE" id="PS51257">
    <property type="entry name" value="PROKAR_LIPOPROTEIN"/>
    <property type="match status" value="1"/>
</dbReference>
<dbReference type="InterPro" id="IPR011041">
    <property type="entry name" value="Quinoprot_gluc/sorb_DH_b-prop"/>
</dbReference>
<dbReference type="Gene3D" id="2.120.10.30">
    <property type="entry name" value="TolB, C-terminal domain"/>
    <property type="match status" value="1"/>
</dbReference>
<protein>
    <submittedName>
        <fullName evidence="4">PQQ-dependent sugar dehydrogenase</fullName>
    </submittedName>
</protein>
<feature type="chain" id="PRO_5047320922" evidence="2">
    <location>
        <begin position="20"/>
        <end position="370"/>
    </location>
</feature>
<evidence type="ECO:0000259" key="3">
    <source>
        <dbReference type="Pfam" id="PF07995"/>
    </source>
</evidence>
<keyword evidence="5" id="KW-1185">Reference proteome</keyword>
<evidence type="ECO:0000256" key="1">
    <source>
        <dbReference type="SAM" id="MobiDB-lite"/>
    </source>
</evidence>